<feature type="transmembrane region" description="Helical" evidence="9">
    <location>
        <begin position="800"/>
        <end position="818"/>
    </location>
</feature>
<dbReference type="Proteomes" id="UP001642484">
    <property type="component" value="Unassembled WGS sequence"/>
</dbReference>
<dbReference type="Gene3D" id="1.10.238.10">
    <property type="entry name" value="EF-hand"/>
    <property type="match status" value="1"/>
</dbReference>
<dbReference type="Pfam" id="PF00036">
    <property type="entry name" value="EF-hand_1"/>
    <property type="match status" value="1"/>
</dbReference>
<feature type="region of interest" description="Disordered" evidence="8">
    <location>
        <begin position="382"/>
        <end position="402"/>
    </location>
</feature>
<evidence type="ECO:0000313" key="11">
    <source>
        <dbReference type="EMBL" id="CAK9025704.1"/>
    </source>
</evidence>
<name>A0ABP0KI82_9DINO</name>
<feature type="compositionally biased region" description="Acidic residues" evidence="8">
    <location>
        <begin position="1052"/>
        <end position="1071"/>
    </location>
</feature>
<evidence type="ECO:0000256" key="5">
    <source>
        <dbReference type="ARBA" id="ARBA00022989"/>
    </source>
</evidence>
<keyword evidence="2" id="KW-0813">Transport</keyword>
<dbReference type="SUPFAM" id="SSF47473">
    <property type="entry name" value="EF-hand"/>
    <property type="match status" value="1"/>
</dbReference>
<sequence length="1243" mass="135663">MGGLPSRFVPSYKGIEKQSHFALQQDGVPFERNIEPFEVELNRSQLEAWGLAWNLARAGSFQVAGVDPCSPAGRWNQQQQAFGRCGICRGDELFEVNDSSDYSTMSQELAVSRTVRLLFRPGSNVRTKASNLKHLVKNAFLHIDTTDPEPDPTDQPDEPRRLSLSDPLPFVRPSQVDEADEDALSDASEASFYSMKSSSSSLSSSSQCSQHQPSSGRSCPSTDWEFQGYQCHNGQMLPPFSRSVSSGHVSTSSSGRGKRRRRASAANVVPPAPMPSCQVPNQLPNALVPNQVPNQMPFPPTMVPVMVPVVGAPPFLAMAAPALGPLVSPLVPASVGVAVPFPSCKQPDMPMGPPMPTQEVETTVSQPCWAAQNLCAPNSSRFEQSCDHQDGAGCSRAPEPAQLEPAAPSFATFEETDTQKEIVEETSVLKDQKSAEGAPVKPRKRPTRRGGKRARHRPCHAAEWASSVGSAETPSFGEPGSGEEAEGEEAEEGEDEKEELKEELRDASAPRSFEKKDLKRRSFYPLAARLRLAAGLKPKGLEESKTAFGSAKIFSNHIQPKADVSKDGSVLPGPKVPPVSTLPNPIEVIEEVEPEPASASDVSDLPKQEPAEELAAGTIPEPLAPHRVIDLPSDQVVGRRVQIIGLTKTLEFNDLWGKVEHFDSSCKRFAVQLLPAEGVPMTVKLRGENLRMPPVAGLVGSVVLPVLGAVPDGMMVLFSGVGPTEKAQQNVAVGVGALAGSTIMLLTVPWFLAVLGGRVDFANGKCQYNAETKLSKTGFFNTCFETGIRYKPEIRANAKIMVFTAFTYLLIQIPALYVDNQKQHIGLKGILRENSQESVWALLGMILCFVEFCGYMYMQYAASLPEQQVPHSVSSAEMLKAKVAGCMGWMRSKMAGVGIAPAKTRNYATSIMRAQELGVKGWMEEFRREWKLTDDSSEKNKALLDKASFPADFRDTLTMWYRKYAESDDGRMGIRDFDNLLRILHLTGYDASELFKKVDTNRDGSIDLDEFTECFKHLASLPPKESPAQGRKSKRQSLAAVQAAIEQIAEQGEAEGADDDDDEEEEEESMPEEFKDLTVQQQRRQILLKSCWQMGLGTLMVLVFSDPMVDVLAEIGNQSGIPSFYISFILAPLASNSSELVAAYNYAGRKTSKTITIALNTLEGAACMNNTFCLGIFMALVYFQGLAWKFTAETLTILAVEFALAGIVLLKSNQRVADAFGIFLLFPGALAMVYVLENYCGLD</sequence>
<evidence type="ECO:0000313" key="12">
    <source>
        <dbReference type="Proteomes" id="UP001642484"/>
    </source>
</evidence>
<dbReference type="CDD" id="cd00051">
    <property type="entry name" value="EFh"/>
    <property type="match status" value="1"/>
</dbReference>
<keyword evidence="4" id="KW-0106">Calcium</keyword>
<dbReference type="EMBL" id="CAXAMN010008557">
    <property type="protein sequence ID" value="CAK9025704.1"/>
    <property type="molecule type" value="Genomic_DNA"/>
</dbReference>
<dbReference type="PROSITE" id="PS00018">
    <property type="entry name" value="EF_HAND_1"/>
    <property type="match status" value="1"/>
</dbReference>
<feature type="transmembrane region" description="Helical" evidence="9">
    <location>
        <begin position="838"/>
        <end position="858"/>
    </location>
</feature>
<dbReference type="InterPro" id="IPR011992">
    <property type="entry name" value="EF-hand-dom_pair"/>
</dbReference>
<organism evidence="11 12">
    <name type="scientific">Durusdinium trenchii</name>
    <dbReference type="NCBI Taxonomy" id="1381693"/>
    <lineage>
        <taxon>Eukaryota</taxon>
        <taxon>Sar</taxon>
        <taxon>Alveolata</taxon>
        <taxon>Dinophyceae</taxon>
        <taxon>Suessiales</taxon>
        <taxon>Symbiodiniaceae</taxon>
        <taxon>Durusdinium</taxon>
    </lineage>
</organism>
<evidence type="ECO:0000256" key="7">
    <source>
        <dbReference type="ARBA" id="ARBA00023136"/>
    </source>
</evidence>
<dbReference type="PANTHER" id="PTHR31503">
    <property type="entry name" value="VACUOLAR CALCIUM ION TRANSPORTER"/>
    <property type="match status" value="1"/>
</dbReference>
<proteinExistence type="predicted"/>
<protein>
    <recommendedName>
        <fullName evidence="10">EF-hand domain-containing protein</fullName>
    </recommendedName>
</protein>
<dbReference type="PANTHER" id="PTHR31503:SF36">
    <property type="entry name" value="SODIUM_CALCIUM EXCHANGER MEMBRANE REGION DOMAIN-CONTAINING PROTEIN"/>
    <property type="match status" value="1"/>
</dbReference>
<evidence type="ECO:0000256" key="4">
    <source>
        <dbReference type="ARBA" id="ARBA00022837"/>
    </source>
</evidence>
<feature type="compositionally biased region" description="Basic and acidic residues" evidence="8">
    <location>
        <begin position="425"/>
        <end position="434"/>
    </location>
</feature>
<feature type="region of interest" description="Disordered" evidence="8">
    <location>
        <begin position="1049"/>
        <end position="1078"/>
    </location>
</feature>
<feature type="transmembrane region" description="Helical" evidence="9">
    <location>
        <begin position="695"/>
        <end position="719"/>
    </location>
</feature>
<dbReference type="Pfam" id="PF01699">
    <property type="entry name" value="Na_Ca_ex"/>
    <property type="match status" value="1"/>
</dbReference>
<comment type="caution">
    <text evidence="11">The sequence shown here is derived from an EMBL/GenBank/DDBJ whole genome shotgun (WGS) entry which is preliminary data.</text>
</comment>
<feature type="region of interest" description="Disordered" evidence="8">
    <location>
        <begin position="425"/>
        <end position="513"/>
    </location>
</feature>
<keyword evidence="5 9" id="KW-1133">Transmembrane helix</keyword>
<accession>A0ABP0KI82</accession>
<feature type="transmembrane region" description="Helical" evidence="9">
    <location>
        <begin position="1190"/>
        <end position="1210"/>
    </location>
</feature>
<feature type="compositionally biased region" description="Acidic residues" evidence="8">
    <location>
        <begin position="146"/>
        <end position="156"/>
    </location>
</feature>
<feature type="transmembrane region" description="Helical" evidence="9">
    <location>
        <begin position="731"/>
        <end position="755"/>
    </location>
</feature>
<keyword evidence="6" id="KW-0406">Ion transport</keyword>
<dbReference type="InterPro" id="IPR018247">
    <property type="entry name" value="EF_Hand_1_Ca_BS"/>
</dbReference>
<dbReference type="SMART" id="SM00054">
    <property type="entry name" value="EFh"/>
    <property type="match status" value="1"/>
</dbReference>
<keyword evidence="12" id="KW-1185">Reference proteome</keyword>
<dbReference type="InterPro" id="IPR004713">
    <property type="entry name" value="CaH_exchang"/>
</dbReference>
<dbReference type="InterPro" id="IPR002048">
    <property type="entry name" value="EF_hand_dom"/>
</dbReference>
<feature type="transmembrane region" description="Helical" evidence="9">
    <location>
        <begin position="1217"/>
        <end position="1236"/>
    </location>
</feature>
<feature type="compositionally biased region" description="Basic and acidic residues" evidence="8">
    <location>
        <begin position="498"/>
        <end position="513"/>
    </location>
</feature>
<reference evidence="11 12" key="1">
    <citation type="submission" date="2024-02" db="EMBL/GenBank/DDBJ databases">
        <authorList>
            <person name="Chen Y."/>
            <person name="Shah S."/>
            <person name="Dougan E. K."/>
            <person name="Thang M."/>
            <person name="Chan C."/>
        </authorList>
    </citation>
    <scope>NUCLEOTIDE SEQUENCE [LARGE SCALE GENOMIC DNA]</scope>
</reference>
<keyword evidence="3 9" id="KW-0812">Transmembrane</keyword>
<feature type="compositionally biased region" description="Acidic residues" evidence="8">
    <location>
        <begin position="481"/>
        <end position="497"/>
    </location>
</feature>
<evidence type="ECO:0000259" key="10">
    <source>
        <dbReference type="PROSITE" id="PS50222"/>
    </source>
</evidence>
<feature type="region of interest" description="Disordered" evidence="8">
    <location>
        <begin position="143"/>
        <end position="221"/>
    </location>
</feature>
<evidence type="ECO:0000256" key="9">
    <source>
        <dbReference type="SAM" id="Phobius"/>
    </source>
</evidence>
<feature type="compositionally biased region" description="Low complexity" evidence="8">
    <location>
        <begin position="241"/>
        <end position="255"/>
    </location>
</feature>
<evidence type="ECO:0000256" key="8">
    <source>
        <dbReference type="SAM" id="MobiDB-lite"/>
    </source>
</evidence>
<evidence type="ECO:0000256" key="2">
    <source>
        <dbReference type="ARBA" id="ARBA00022448"/>
    </source>
</evidence>
<comment type="subcellular location">
    <subcellularLocation>
        <location evidence="1">Endomembrane system</location>
        <topology evidence="1">Multi-pass membrane protein</topology>
    </subcellularLocation>
</comment>
<gene>
    <name evidence="11" type="ORF">CCMP2556_LOCUS16097</name>
</gene>
<feature type="region of interest" description="Disordered" evidence="8">
    <location>
        <begin position="239"/>
        <end position="275"/>
    </location>
</feature>
<evidence type="ECO:0000256" key="1">
    <source>
        <dbReference type="ARBA" id="ARBA00004127"/>
    </source>
</evidence>
<feature type="compositionally biased region" description="Low complexity" evidence="8">
    <location>
        <begin position="185"/>
        <end position="215"/>
    </location>
</feature>
<feature type="transmembrane region" description="Helical" evidence="9">
    <location>
        <begin position="1165"/>
        <end position="1184"/>
    </location>
</feature>
<evidence type="ECO:0000256" key="3">
    <source>
        <dbReference type="ARBA" id="ARBA00022692"/>
    </source>
</evidence>
<feature type="region of interest" description="Disordered" evidence="8">
    <location>
        <begin position="563"/>
        <end position="582"/>
    </location>
</feature>
<feature type="transmembrane region" description="Helical" evidence="9">
    <location>
        <begin position="1124"/>
        <end position="1144"/>
    </location>
</feature>
<feature type="compositionally biased region" description="Basic residues" evidence="8">
    <location>
        <begin position="441"/>
        <end position="459"/>
    </location>
</feature>
<dbReference type="PROSITE" id="PS50222">
    <property type="entry name" value="EF_HAND_2"/>
    <property type="match status" value="1"/>
</dbReference>
<dbReference type="InterPro" id="IPR004837">
    <property type="entry name" value="NaCa_Exmemb"/>
</dbReference>
<keyword evidence="7 9" id="KW-0472">Membrane</keyword>
<feature type="domain" description="EF-hand" evidence="10">
    <location>
        <begin position="993"/>
        <end position="1021"/>
    </location>
</feature>
<evidence type="ECO:0000256" key="6">
    <source>
        <dbReference type="ARBA" id="ARBA00023065"/>
    </source>
</evidence>